<dbReference type="Proteomes" id="UP000052978">
    <property type="component" value="Unassembled WGS sequence"/>
</dbReference>
<sequence length="98" mass="10370">MDSSTDIDTLLRVLLDGGGSVAVSPRLSGPAPSELLEPLSELEAPLVWSKASEPGRPVLEAVAGPWPEQGVTWESKLELQESSASGVEMTDWVVLEGK</sequence>
<name>S7NHK0_MYOBR</name>
<evidence type="ECO:0000313" key="2">
    <source>
        <dbReference type="Proteomes" id="UP000052978"/>
    </source>
</evidence>
<protein>
    <submittedName>
        <fullName evidence="1">Uncharacterized protein</fullName>
    </submittedName>
</protein>
<reference evidence="1 2" key="1">
    <citation type="journal article" date="2013" name="Nat. Commun.">
        <title>Genome analysis reveals insights into physiology and longevity of the Brandt's bat Myotis brandtii.</title>
        <authorList>
            <person name="Seim I."/>
            <person name="Fang X."/>
            <person name="Xiong Z."/>
            <person name="Lobanov A.V."/>
            <person name="Huang Z."/>
            <person name="Ma S."/>
            <person name="Feng Y."/>
            <person name="Turanov A.A."/>
            <person name="Zhu Y."/>
            <person name="Lenz T.L."/>
            <person name="Gerashchenko M.V."/>
            <person name="Fan D."/>
            <person name="Hee Yim S."/>
            <person name="Yao X."/>
            <person name="Jordan D."/>
            <person name="Xiong Y."/>
            <person name="Ma Y."/>
            <person name="Lyapunov A.N."/>
            <person name="Chen G."/>
            <person name="Kulakova O.I."/>
            <person name="Sun Y."/>
            <person name="Lee S.G."/>
            <person name="Bronson R.T."/>
            <person name="Moskalev A.A."/>
            <person name="Sunyaev S.R."/>
            <person name="Zhang G."/>
            <person name="Krogh A."/>
            <person name="Wang J."/>
            <person name="Gladyshev V.N."/>
        </authorList>
    </citation>
    <scope>NUCLEOTIDE SEQUENCE [LARGE SCALE GENOMIC DNA]</scope>
</reference>
<accession>S7NHK0</accession>
<evidence type="ECO:0000313" key="1">
    <source>
        <dbReference type="EMBL" id="EPQ16841.1"/>
    </source>
</evidence>
<gene>
    <name evidence="1" type="ORF">D623_10023338</name>
</gene>
<keyword evidence="2" id="KW-1185">Reference proteome</keyword>
<organism evidence="1 2">
    <name type="scientific">Myotis brandtii</name>
    <name type="common">Brandt's bat</name>
    <dbReference type="NCBI Taxonomy" id="109478"/>
    <lineage>
        <taxon>Eukaryota</taxon>
        <taxon>Metazoa</taxon>
        <taxon>Chordata</taxon>
        <taxon>Craniata</taxon>
        <taxon>Vertebrata</taxon>
        <taxon>Euteleostomi</taxon>
        <taxon>Mammalia</taxon>
        <taxon>Eutheria</taxon>
        <taxon>Laurasiatheria</taxon>
        <taxon>Chiroptera</taxon>
        <taxon>Yangochiroptera</taxon>
        <taxon>Vespertilionidae</taxon>
        <taxon>Myotis</taxon>
    </lineage>
</organism>
<proteinExistence type="predicted"/>
<dbReference type="EMBL" id="KE164304">
    <property type="protein sequence ID" value="EPQ16841.1"/>
    <property type="molecule type" value="Genomic_DNA"/>
</dbReference>
<dbReference type="AlphaFoldDB" id="S7NHK0"/>